<dbReference type="RefSeq" id="WP_204734129.1">
    <property type="nucleotide sequence ID" value="NZ_JAVDWE010000007.1"/>
</dbReference>
<dbReference type="Proteomes" id="UP001265550">
    <property type="component" value="Unassembled WGS sequence"/>
</dbReference>
<evidence type="ECO:0000256" key="1">
    <source>
        <dbReference type="SAM" id="Phobius"/>
    </source>
</evidence>
<comment type="caution">
    <text evidence="2">The sequence shown here is derived from an EMBL/GenBank/DDBJ whole genome shotgun (WGS) entry which is preliminary data.</text>
</comment>
<dbReference type="PANTHER" id="PTHR34219">
    <property type="entry name" value="IRON-REGULATED INNER MEMBRANE PROTEIN-RELATED"/>
    <property type="match status" value="1"/>
</dbReference>
<feature type="transmembrane region" description="Helical" evidence="1">
    <location>
        <begin position="155"/>
        <end position="175"/>
    </location>
</feature>
<keyword evidence="1" id="KW-0472">Membrane</keyword>
<feature type="transmembrane region" description="Helical" evidence="1">
    <location>
        <begin position="430"/>
        <end position="457"/>
    </location>
</feature>
<protein>
    <submittedName>
        <fullName evidence="2">Iron-regulated membrane protein</fullName>
    </submittedName>
</protein>
<keyword evidence="1" id="KW-1133">Transmembrane helix</keyword>
<feature type="transmembrane region" description="Helical" evidence="1">
    <location>
        <begin position="382"/>
        <end position="404"/>
    </location>
</feature>
<name>A0ABU1VCN4_9BURK</name>
<accession>A0ABU1VCN4</accession>
<gene>
    <name evidence="2" type="ORF">J2X09_002707</name>
</gene>
<dbReference type="Pfam" id="PF03929">
    <property type="entry name" value="PepSY_TM"/>
    <property type="match status" value="1"/>
</dbReference>
<evidence type="ECO:0000313" key="3">
    <source>
        <dbReference type="Proteomes" id="UP001265550"/>
    </source>
</evidence>
<keyword evidence="1" id="KW-0812">Transmembrane</keyword>
<feature type="transmembrane region" description="Helical" evidence="1">
    <location>
        <begin position="205"/>
        <end position="226"/>
    </location>
</feature>
<dbReference type="InterPro" id="IPR005625">
    <property type="entry name" value="PepSY-ass_TM"/>
</dbReference>
<evidence type="ECO:0000313" key="2">
    <source>
        <dbReference type="EMBL" id="MDR7094963.1"/>
    </source>
</evidence>
<feature type="transmembrane region" description="Helical" evidence="1">
    <location>
        <begin position="26"/>
        <end position="51"/>
    </location>
</feature>
<organism evidence="2 3">
    <name type="scientific">Hydrogenophaga laconesensis</name>
    <dbReference type="NCBI Taxonomy" id="1805971"/>
    <lineage>
        <taxon>Bacteria</taxon>
        <taxon>Pseudomonadati</taxon>
        <taxon>Pseudomonadota</taxon>
        <taxon>Betaproteobacteria</taxon>
        <taxon>Burkholderiales</taxon>
        <taxon>Comamonadaceae</taxon>
        <taxon>Hydrogenophaga</taxon>
    </lineage>
</organism>
<proteinExistence type="predicted"/>
<dbReference type="EMBL" id="JAVDWE010000007">
    <property type="protein sequence ID" value="MDR7094963.1"/>
    <property type="molecule type" value="Genomic_DNA"/>
</dbReference>
<dbReference type="PANTHER" id="PTHR34219:SF1">
    <property type="entry name" value="PEPSY DOMAIN-CONTAINING PROTEIN"/>
    <property type="match status" value="1"/>
</dbReference>
<reference evidence="2 3" key="1">
    <citation type="submission" date="2023-07" db="EMBL/GenBank/DDBJ databases">
        <title>Sorghum-associated microbial communities from plants grown in Nebraska, USA.</title>
        <authorList>
            <person name="Schachtman D."/>
        </authorList>
    </citation>
    <scope>NUCLEOTIDE SEQUENCE [LARGE SCALE GENOMIC DNA]</scope>
    <source>
        <strain evidence="2 3">BE240</strain>
    </source>
</reference>
<keyword evidence="3" id="KW-1185">Reference proteome</keyword>
<sequence length="469" mass="50726">MAAVERAPAMGAGTKPSSFHAVAWRWHFYAGLYVVPFLLMLALTGLVMVFFTGFQTRLGPVVTVNVAPHAPLPVSAQAQAVLELRSQAALREYIAPATPDRASWFVVMRDGVNEAVAVDPYTGSVLQLVDKDNTWFAWAEKIHGTLLLGDVGDRLIEIAAGFAIVMIVTGLYLWWPRGATRWASVLLPDLRLRGRPWWRSLHASAGFWLSAVLLAFLLTGLSWTGVWGAKFVQPWGTFPAAKWDAVPQSDLTHASLNTKGQHEVPWGLEQTSLPTSGSGAGAVGVPAGQPVNIDTVAALATRLGFTGQHHIQLPQGDTGVFTLSADTMSGDLGNPTQDRTVHVDRYTGRVLAEAAFADYPLLAKAMAVGIALHQGDLGLWNAWLNLLFCAAIVFLCLSGIVMWWKRRPSGSWRLVAPPLPRNRPLWKGGAWVMCVLALAFPLTGAVLLGVLLLDWLVVSRLPAFKAALG</sequence>